<evidence type="ECO:0000313" key="1">
    <source>
        <dbReference type="EMBL" id="KUH34444.1"/>
    </source>
</evidence>
<sequence length="125" mass="14224">MVGALLIYRRLSGGTAAGEGITDEELVALLRAGEDGGKKRGKRLNEYYRHVYLRLLSRYNLRRSTTPRELLTFARGEPFEGHLTSATDYHERYTYAGRRLTAEEIVDFIRSTANVILKLFVGDEL</sequence>
<name>A0A117IU51_9EURY</name>
<dbReference type="Proteomes" id="UP000053462">
    <property type="component" value="Unassembled WGS sequence"/>
</dbReference>
<gene>
    <name evidence="1" type="ORF">APY94_02080</name>
</gene>
<keyword evidence="2" id="KW-1185">Reference proteome</keyword>
<dbReference type="EMBL" id="LLYW01000005">
    <property type="protein sequence ID" value="KUH34444.1"/>
    <property type="molecule type" value="Genomic_DNA"/>
</dbReference>
<evidence type="ECO:0008006" key="3">
    <source>
        <dbReference type="Google" id="ProtNLM"/>
    </source>
</evidence>
<organism evidence="1 2">
    <name type="scientific">Thermococcus celericrescens</name>
    <dbReference type="NCBI Taxonomy" id="227598"/>
    <lineage>
        <taxon>Archaea</taxon>
        <taxon>Methanobacteriati</taxon>
        <taxon>Methanobacteriota</taxon>
        <taxon>Thermococci</taxon>
        <taxon>Thermococcales</taxon>
        <taxon>Thermococcaceae</taxon>
        <taxon>Thermococcus</taxon>
    </lineage>
</organism>
<proteinExistence type="predicted"/>
<dbReference type="AlphaFoldDB" id="A0A117IU51"/>
<evidence type="ECO:0000313" key="2">
    <source>
        <dbReference type="Proteomes" id="UP000053462"/>
    </source>
</evidence>
<protein>
    <recommendedName>
        <fullName evidence="3">HEPN domain-containing protein</fullName>
    </recommendedName>
</protein>
<reference evidence="1 2" key="1">
    <citation type="submission" date="2015-10" db="EMBL/GenBank/DDBJ databases">
        <title>Draft genome sequence of Thermococcus celericrescens strain DSM 17994.</title>
        <authorList>
            <person name="Hong S.-J."/>
            <person name="Park C.-E."/>
            <person name="Shin J.-H."/>
        </authorList>
    </citation>
    <scope>NUCLEOTIDE SEQUENCE [LARGE SCALE GENOMIC DNA]</scope>
    <source>
        <strain evidence="1 2">DSM 17994</strain>
    </source>
</reference>
<comment type="caution">
    <text evidence="1">The sequence shown here is derived from an EMBL/GenBank/DDBJ whole genome shotgun (WGS) entry which is preliminary data.</text>
</comment>
<accession>A0A117IU51</accession>
<dbReference type="STRING" id="227598.APY94_02080"/>